<evidence type="ECO:0000256" key="7">
    <source>
        <dbReference type="ARBA" id="ARBA00022777"/>
    </source>
</evidence>
<evidence type="ECO:0000256" key="1">
    <source>
        <dbReference type="ARBA" id="ARBA00004245"/>
    </source>
</evidence>
<comment type="catalytic activity">
    <reaction evidence="10">
        <text>L-threonyl-[protein] + ATP = O-phospho-L-threonyl-[protein] + ADP + H(+)</text>
        <dbReference type="Rhea" id="RHEA:46608"/>
        <dbReference type="Rhea" id="RHEA-COMP:11060"/>
        <dbReference type="Rhea" id="RHEA-COMP:11605"/>
        <dbReference type="ChEBI" id="CHEBI:15378"/>
        <dbReference type="ChEBI" id="CHEBI:30013"/>
        <dbReference type="ChEBI" id="CHEBI:30616"/>
        <dbReference type="ChEBI" id="CHEBI:61977"/>
        <dbReference type="ChEBI" id="CHEBI:456216"/>
        <dbReference type="EC" id="2.7.11.1"/>
    </reaction>
</comment>
<feature type="binding site" evidence="13">
    <location>
        <position position="52"/>
    </location>
    <ligand>
        <name>ATP</name>
        <dbReference type="ChEBI" id="CHEBI:30616"/>
    </ligand>
</feature>
<comment type="catalytic activity">
    <reaction evidence="11">
        <text>L-seryl-[protein] + ATP = O-phospho-L-seryl-[protein] + ADP + H(+)</text>
        <dbReference type="Rhea" id="RHEA:17989"/>
        <dbReference type="Rhea" id="RHEA-COMP:9863"/>
        <dbReference type="Rhea" id="RHEA-COMP:11604"/>
        <dbReference type="ChEBI" id="CHEBI:15378"/>
        <dbReference type="ChEBI" id="CHEBI:29999"/>
        <dbReference type="ChEBI" id="CHEBI:30616"/>
        <dbReference type="ChEBI" id="CHEBI:83421"/>
        <dbReference type="ChEBI" id="CHEBI:456216"/>
        <dbReference type="EC" id="2.7.11.1"/>
    </reaction>
</comment>
<protein>
    <recommendedName>
        <fullName evidence="2">non-specific serine/threonine protein kinase</fullName>
        <ecNumber evidence="2">2.7.11.1</ecNumber>
    </recommendedName>
    <alternativeName>
        <fullName evidence="12">Fused homolog</fullName>
    </alternativeName>
</protein>
<dbReference type="PROSITE" id="PS00108">
    <property type="entry name" value="PROTEIN_KINASE_ST"/>
    <property type="match status" value="1"/>
</dbReference>
<feature type="domain" description="Protein kinase" evidence="15">
    <location>
        <begin position="19"/>
        <end position="269"/>
    </location>
</feature>
<feature type="region of interest" description="Disordered" evidence="14">
    <location>
        <begin position="934"/>
        <end position="958"/>
    </location>
</feature>
<evidence type="ECO:0000256" key="3">
    <source>
        <dbReference type="ARBA" id="ARBA00022490"/>
    </source>
</evidence>
<name>A0A7S4A7J0_9STRA</name>
<dbReference type="EMBL" id="HBIW01025303">
    <property type="protein sequence ID" value="CAE0706338.1"/>
    <property type="molecule type" value="Transcribed_RNA"/>
</dbReference>
<evidence type="ECO:0000256" key="5">
    <source>
        <dbReference type="ARBA" id="ARBA00022679"/>
    </source>
</evidence>
<dbReference type="InterPro" id="IPR017441">
    <property type="entry name" value="Protein_kinase_ATP_BS"/>
</dbReference>
<evidence type="ECO:0000256" key="12">
    <source>
        <dbReference type="ARBA" id="ARBA00075375"/>
    </source>
</evidence>
<dbReference type="InterPro" id="IPR011009">
    <property type="entry name" value="Kinase-like_dom_sf"/>
</dbReference>
<dbReference type="EMBL" id="CAKKNE010000003">
    <property type="protein sequence ID" value="CAH0370790.1"/>
    <property type="molecule type" value="Genomic_DNA"/>
</dbReference>
<comment type="subcellular location">
    <subcellularLocation>
        <location evidence="1">Cytoplasm</location>
        <location evidence="1">Cytoskeleton</location>
    </subcellularLocation>
</comment>
<dbReference type="GO" id="GO:0005524">
    <property type="term" value="F:ATP binding"/>
    <property type="evidence" value="ECO:0007669"/>
    <property type="project" value="UniProtKB-UniRule"/>
</dbReference>
<dbReference type="PANTHER" id="PTHR22983:SF6">
    <property type="entry name" value="SERINE_THREONINE-PROTEIN KINASE 36"/>
    <property type="match status" value="1"/>
</dbReference>
<keyword evidence="9" id="KW-0206">Cytoskeleton</keyword>
<dbReference type="FunFam" id="1.10.510.10:FF:000292">
    <property type="entry name" value="Serine/threonine-protein kinase 36"/>
    <property type="match status" value="1"/>
</dbReference>
<evidence type="ECO:0000256" key="8">
    <source>
        <dbReference type="ARBA" id="ARBA00022840"/>
    </source>
</evidence>
<feature type="region of interest" description="Disordered" evidence="14">
    <location>
        <begin position="270"/>
        <end position="291"/>
    </location>
</feature>
<dbReference type="InterPro" id="IPR011989">
    <property type="entry name" value="ARM-like"/>
</dbReference>
<dbReference type="Gene3D" id="1.10.510.10">
    <property type="entry name" value="Transferase(Phosphotransferase) domain 1"/>
    <property type="match status" value="1"/>
</dbReference>
<evidence type="ECO:0000259" key="15">
    <source>
        <dbReference type="PROSITE" id="PS50011"/>
    </source>
</evidence>
<dbReference type="EC" id="2.7.11.1" evidence="2"/>
<evidence type="ECO:0000256" key="10">
    <source>
        <dbReference type="ARBA" id="ARBA00047899"/>
    </source>
</evidence>
<dbReference type="PANTHER" id="PTHR22983">
    <property type="entry name" value="PROTEIN KINASE RELATED"/>
    <property type="match status" value="1"/>
</dbReference>
<gene>
    <name evidence="16" type="ORF">PCAL00307_LOCUS21789</name>
    <name evidence="17" type="ORF">PECAL_3P06980</name>
</gene>
<dbReference type="SUPFAM" id="SSF48371">
    <property type="entry name" value="ARM repeat"/>
    <property type="match status" value="1"/>
</dbReference>
<evidence type="ECO:0000313" key="17">
    <source>
        <dbReference type="EMBL" id="CAH0370790.1"/>
    </source>
</evidence>
<evidence type="ECO:0000256" key="11">
    <source>
        <dbReference type="ARBA" id="ARBA00048679"/>
    </source>
</evidence>
<evidence type="ECO:0000256" key="13">
    <source>
        <dbReference type="PROSITE-ProRule" id="PRU10141"/>
    </source>
</evidence>
<dbReference type="Proteomes" id="UP000789595">
    <property type="component" value="Unassembled WGS sequence"/>
</dbReference>
<proteinExistence type="predicted"/>
<dbReference type="PROSITE" id="PS00107">
    <property type="entry name" value="PROTEIN_KINASE_ATP"/>
    <property type="match status" value="1"/>
</dbReference>
<evidence type="ECO:0000256" key="4">
    <source>
        <dbReference type="ARBA" id="ARBA00022527"/>
    </source>
</evidence>
<dbReference type="InterPro" id="IPR000719">
    <property type="entry name" value="Prot_kinase_dom"/>
</dbReference>
<keyword evidence="3" id="KW-0963">Cytoplasm</keyword>
<keyword evidence="4" id="KW-0723">Serine/threonine-protein kinase</keyword>
<dbReference type="FunFam" id="3.30.200.20:FF:000042">
    <property type="entry name" value="Aurora kinase A"/>
    <property type="match status" value="1"/>
</dbReference>
<sequence length="1294" mass="136888">MPRAAEVPPAFASGSHDNYIVLERIGEGSFGKVYKGRRKHTGQTVALKFIGKHGKSERDLRNLRQEIAILSALDHENVVKMFDYFETEREFCVVTEFARGELFEILEEDGTLPEEAVRDIARQLVKALHYLHSQRIIHRDLKPQNVLLGANGRVKLCDFGFARAMSMDTIVLTSIKGTPLYMAPELVKEQPYDHTVDLWSLGVILFELLVGQPPFYTNSIYSLINHIVKDPVVFPSHVSERFESFLSGLLRKDPRRRLAWPELLEHPLVQDTDEDRQKQEEETRFYEGCGGAGPPRGRLERFVARLETTPMDTTEDPMPPPPPREVRQREARPPAPPPAHTQGLDAARSALRKGTISSLRDALSACADADFTDDWSDTVEDVCQKAVEMATACRRGPREKRDPPAKLLGGCCRVLEKALQHKAANACQATLDLASQLVRAPPWLRDREGDSSKPFVATSARWALAASLRKALLEEENGSDPIIRQAALRCAISALKRATPATLDVLLAHQLPRALAARITGDDALSAAKALALFLEPPYNGHWKPPSPFPLSIVGDEDDDSALRSADGVSTSVRERFALRRRVEKAVAEAVGDDAQSESARGLSALLEATSDDASRRLVLRTIARCAAASTNSARALAACGVWSTCCDIATSDTPYASGLSLAALGAMAKADALSPDATLQAVEAAKQVLNGGSDDARVLSAATGLLDGALRAARSRADAHAKAKNEDEDALKGPNAVATAVLKAAAAPKALQAVWRVLTYESPRIEHETDSDGDSDDDGRGSRELASATLLDGGRLGARRYGLLDAPLRLLTHSAALVPLIGARLTAAKLWRPLIDQLSRGGANELSPGGVVAGLGCVKAMLDAAPARDRPALISENNGALARVCATCCSPPYLGRVARWPENADGGASGVGACLQAVAQLLRATLAREGAAAAQAGATPPAGPSPDVAAEPTPKTEAEQLRIAVDDARIANAVASTLHRTGAASKDNNLLVVVKRLDGAALCAAAELLSRLALVGAPVTGGCARADAPKALATAGAFDASSPPKAVVNALLVASQLARTASPGSGDGAACEKALKRATLERYLPRLLRSEDAQTRAKACNLVGNLCRHSAAFYPALIEARHGEESALSCVIRCASDDDGATRKFACFALGNAAFHSSDLYAALEPGAPPLCSCLANDSDEKARANAAGALGNLARNGGGLAAALVAAGAPRALVAAAREDAAAGPRRIALFSLGTLAAWSAVRRVLEVEPLRSALSTALAAADKSRDATQRKYSARVRSKLAAPASDAVVPG</sequence>
<dbReference type="SMART" id="SM00220">
    <property type="entry name" value="S_TKc"/>
    <property type="match status" value="1"/>
</dbReference>
<dbReference type="PROSITE" id="PS50011">
    <property type="entry name" value="PROTEIN_KINASE_DOM"/>
    <property type="match status" value="1"/>
</dbReference>
<dbReference type="GO" id="GO:0004674">
    <property type="term" value="F:protein serine/threonine kinase activity"/>
    <property type="evidence" value="ECO:0007669"/>
    <property type="project" value="UniProtKB-KW"/>
</dbReference>
<dbReference type="InterPro" id="IPR008271">
    <property type="entry name" value="Ser/Thr_kinase_AS"/>
</dbReference>
<dbReference type="Pfam" id="PF00069">
    <property type="entry name" value="Pkinase"/>
    <property type="match status" value="1"/>
</dbReference>
<reference evidence="17" key="2">
    <citation type="submission" date="2021-11" db="EMBL/GenBank/DDBJ databases">
        <authorList>
            <consortium name="Genoscope - CEA"/>
            <person name="William W."/>
        </authorList>
    </citation>
    <scope>NUCLEOTIDE SEQUENCE</scope>
</reference>
<dbReference type="Gene3D" id="1.25.10.10">
    <property type="entry name" value="Leucine-rich Repeat Variant"/>
    <property type="match status" value="2"/>
</dbReference>
<dbReference type="GO" id="GO:0005856">
    <property type="term" value="C:cytoskeleton"/>
    <property type="evidence" value="ECO:0007669"/>
    <property type="project" value="UniProtKB-SubCell"/>
</dbReference>
<keyword evidence="7" id="KW-0418">Kinase</keyword>
<dbReference type="CDD" id="cd14002">
    <property type="entry name" value="STKc_STK36"/>
    <property type="match status" value="1"/>
</dbReference>
<dbReference type="Pfam" id="PF13513">
    <property type="entry name" value="HEAT_EZ"/>
    <property type="match status" value="1"/>
</dbReference>
<evidence type="ECO:0000313" key="18">
    <source>
        <dbReference type="Proteomes" id="UP000789595"/>
    </source>
</evidence>
<evidence type="ECO:0000256" key="6">
    <source>
        <dbReference type="ARBA" id="ARBA00022741"/>
    </source>
</evidence>
<evidence type="ECO:0000313" key="16">
    <source>
        <dbReference type="EMBL" id="CAE0706338.1"/>
    </source>
</evidence>
<dbReference type="OrthoDB" id="266718at2759"/>
<reference evidence="16" key="1">
    <citation type="submission" date="2021-01" db="EMBL/GenBank/DDBJ databases">
        <authorList>
            <person name="Corre E."/>
            <person name="Pelletier E."/>
            <person name="Niang G."/>
            <person name="Scheremetjew M."/>
            <person name="Finn R."/>
            <person name="Kale V."/>
            <person name="Holt S."/>
            <person name="Cochrane G."/>
            <person name="Meng A."/>
            <person name="Brown T."/>
            <person name="Cohen L."/>
        </authorList>
    </citation>
    <scope>NUCLEOTIDE SEQUENCE</scope>
    <source>
        <strain evidence="16">CCMP1756</strain>
    </source>
</reference>
<accession>A0A7S4A7J0</accession>
<dbReference type="SUPFAM" id="SSF56112">
    <property type="entry name" value="Protein kinase-like (PK-like)"/>
    <property type="match status" value="1"/>
</dbReference>
<keyword evidence="18" id="KW-1185">Reference proteome</keyword>
<feature type="region of interest" description="Disordered" evidence="14">
    <location>
        <begin position="308"/>
        <end position="345"/>
    </location>
</feature>
<keyword evidence="8 13" id="KW-0067">ATP-binding</keyword>
<dbReference type="InterPro" id="IPR016024">
    <property type="entry name" value="ARM-type_fold"/>
</dbReference>
<keyword evidence="5" id="KW-0808">Transferase</keyword>
<feature type="compositionally biased region" description="Basic and acidic residues" evidence="14">
    <location>
        <begin position="275"/>
        <end position="285"/>
    </location>
</feature>
<evidence type="ECO:0000256" key="2">
    <source>
        <dbReference type="ARBA" id="ARBA00012513"/>
    </source>
</evidence>
<dbReference type="GO" id="GO:0005737">
    <property type="term" value="C:cytoplasm"/>
    <property type="evidence" value="ECO:0007669"/>
    <property type="project" value="TreeGrafter"/>
</dbReference>
<keyword evidence="6 13" id="KW-0547">Nucleotide-binding</keyword>
<organism evidence="16">
    <name type="scientific">Pelagomonas calceolata</name>
    <dbReference type="NCBI Taxonomy" id="35677"/>
    <lineage>
        <taxon>Eukaryota</taxon>
        <taxon>Sar</taxon>
        <taxon>Stramenopiles</taxon>
        <taxon>Ochrophyta</taxon>
        <taxon>Pelagophyceae</taxon>
        <taxon>Pelagomonadales</taxon>
        <taxon>Pelagomonadaceae</taxon>
        <taxon>Pelagomonas</taxon>
    </lineage>
</organism>
<evidence type="ECO:0000256" key="14">
    <source>
        <dbReference type="SAM" id="MobiDB-lite"/>
    </source>
</evidence>
<evidence type="ECO:0000256" key="9">
    <source>
        <dbReference type="ARBA" id="ARBA00023212"/>
    </source>
</evidence>